<proteinExistence type="predicted"/>
<keyword evidence="3" id="KW-1185">Reference proteome</keyword>
<reference evidence="3" key="1">
    <citation type="journal article" date="2019" name="Int. J. Syst. Evol. Microbiol.">
        <title>The Global Catalogue of Microorganisms (GCM) 10K type strain sequencing project: providing services to taxonomists for standard genome sequencing and annotation.</title>
        <authorList>
            <consortium name="The Broad Institute Genomics Platform"/>
            <consortium name="The Broad Institute Genome Sequencing Center for Infectious Disease"/>
            <person name="Wu L."/>
            <person name="Ma J."/>
        </authorList>
    </citation>
    <scope>NUCLEOTIDE SEQUENCE [LARGE SCALE GENOMIC DNA]</scope>
    <source>
        <strain evidence="3">CCM 8947</strain>
    </source>
</reference>
<accession>A0ABW4CPX2</accession>
<keyword evidence="1" id="KW-0732">Signal</keyword>
<comment type="caution">
    <text evidence="2">The sequence shown here is derived from an EMBL/GenBank/DDBJ whole genome shotgun (WGS) entry which is preliminary data.</text>
</comment>
<evidence type="ECO:0000313" key="2">
    <source>
        <dbReference type="EMBL" id="MFD1431551.1"/>
    </source>
</evidence>
<dbReference type="Proteomes" id="UP001597192">
    <property type="component" value="Unassembled WGS sequence"/>
</dbReference>
<protein>
    <recommendedName>
        <fullName evidence="4">Lipoprotein</fullName>
    </recommendedName>
</protein>
<gene>
    <name evidence="2" type="ORF">ACFQ47_02470</name>
</gene>
<dbReference type="RefSeq" id="WP_125696915.1">
    <property type="nucleotide sequence ID" value="NZ_JBHTOG010000011.1"/>
</dbReference>
<feature type="chain" id="PRO_5046597423" description="Lipoprotein" evidence="1">
    <location>
        <begin position="25"/>
        <end position="266"/>
    </location>
</feature>
<feature type="signal peptide" evidence="1">
    <location>
        <begin position="1"/>
        <end position="24"/>
    </location>
</feature>
<name>A0ABW4CPX2_9LACO</name>
<evidence type="ECO:0000313" key="3">
    <source>
        <dbReference type="Proteomes" id="UP001597192"/>
    </source>
</evidence>
<dbReference type="EMBL" id="JBHTOG010000011">
    <property type="protein sequence ID" value="MFD1431551.1"/>
    <property type="molecule type" value="Genomic_DNA"/>
</dbReference>
<evidence type="ECO:0008006" key="4">
    <source>
        <dbReference type="Google" id="ProtNLM"/>
    </source>
</evidence>
<dbReference type="PROSITE" id="PS51257">
    <property type="entry name" value="PROKAR_LIPOPROTEIN"/>
    <property type="match status" value="1"/>
</dbReference>
<sequence>MIRRTMWVFAGLAMGLLAVGLTGCGEPAATSDLANVGSHHEVTAEEAKADSSFDAMIASNQAKVKEEEEVKARLPRVPVTAAFFKTKPVSYTYREQYDSDENDTLLEVLPADRDNLEPFDKDMTRLEYHIVTLMPNGDAYTYDVVKIDDGNKQVSIVMDKGRYAVAGTQVTVTANRQTMRNEGRDEDGTITALIDGTGYSPGLNTTSYTLDPETGWLVAKDKAKAQEEATIYPEITDTPLTDLPALYQQIEAELAKNGEIHPYRQN</sequence>
<evidence type="ECO:0000256" key="1">
    <source>
        <dbReference type="SAM" id="SignalP"/>
    </source>
</evidence>
<organism evidence="2 3">
    <name type="scientific">Lacticaseibacillus yichunensis</name>
    <dbReference type="NCBI Taxonomy" id="2486015"/>
    <lineage>
        <taxon>Bacteria</taxon>
        <taxon>Bacillati</taxon>
        <taxon>Bacillota</taxon>
        <taxon>Bacilli</taxon>
        <taxon>Lactobacillales</taxon>
        <taxon>Lactobacillaceae</taxon>
        <taxon>Lacticaseibacillus</taxon>
    </lineage>
</organism>